<evidence type="ECO:0000313" key="10">
    <source>
        <dbReference type="Proteomes" id="UP001501920"/>
    </source>
</evidence>
<reference evidence="9" key="2">
    <citation type="submission" date="2025-08" db="UniProtKB">
        <authorList>
            <consortium name="Ensembl"/>
        </authorList>
    </citation>
    <scope>IDENTIFICATION</scope>
</reference>
<evidence type="ECO:0000313" key="9">
    <source>
        <dbReference type="Ensembl" id="ENSPNAP00000002621.2"/>
    </source>
</evidence>
<dbReference type="OMA" id="MEWIIFH"/>
<feature type="domain" description="Peptidase S1" evidence="8">
    <location>
        <begin position="18"/>
        <end position="251"/>
    </location>
</feature>
<dbReference type="InterPro" id="IPR001254">
    <property type="entry name" value="Trypsin_dom"/>
</dbReference>
<proteinExistence type="predicted"/>
<keyword evidence="3 7" id="KW-0378">Hydrolase</keyword>
<dbReference type="GeneTree" id="ENSGT00940000163009"/>
<reference evidence="9 10" key="1">
    <citation type="submission" date="2020-10" db="EMBL/GenBank/DDBJ databases">
        <title>Pygocentrus nattereri (red-bellied piranha) genome, fPygNat1, primary haplotype.</title>
        <authorList>
            <person name="Myers G."/>
            <person name="Meyer A."/>
            <person name="Karagic N."/>
            <person name="Pippel M."/>
            <person name="Winkler S."/>
            <person name="Tracey A."/>
            <person name="Wood J."/>
            <person name="Formenti G."/>
            <person name="Howe K."/>
            <person name="Fedrigo O."/>
            <person name="Jarvis E.D."/>
        </authorList>
    </citation>
    <scope>NUCLEOTIDE SEQUENCE [LARGE SCALE GENOMIC DNA]</scope>
</reference>
<dbReference type="OrthoDB" id="10002959at2759"/>
<reference evidence="9" key="3">
    <citation type="submission" date="2025-09" db="UniProtKB">
        <authorList>
            <consortium name="Ensembl"/>
        </authorList>
    </citation>
    <scope>IDENTIFICATION</scope>
</reference>
<sequence length="577" mass="60102">ATHTIQVMCGVAPLNTRIVGGQDASPGSWPWQVSLQDSDGHFCGGSLINSNWVLTAAHCFPSSDASHVTVYLGMQALSSSNPNSVSRSVSQVIVHSNYSSFTKDNDIALLQLNSSVTFTNYIKPVCLAAARSTFFNGTLTWVTGWGNIAVGESLPSPGTLQEVQVPIVGNRKCDCLYGVGNITDNMVCAGLLAGGKDSCQGDSGGPLVSKQNGVWVQAGIVSFGIGCALPNYPGVYTRVSQYQDWVNQQITSNQPGFVTFTSTGTDGDLSVSCAGLPTVATTTTVSTTTASPVVCGSAKLNTITGGGNSLAFAGVWPWMVSLQRNGTHVCGGTLVAEQFVLSSADCFSSSINASDWTVILGRLKQNGSNTNEVSVNVTKISLSTGTANNVAVLQLSRKPTLTNYIQPICVDLGDNSFPVNTQCWAAGWGSGGGVEQTLQQFNTTILNCGNASSSNSSICTGIMPLEQTNKGGPLMCKIGQSWVQAAVLTLSNYSGTNTSSSNSTKTVRASNVQLFTKTSSFSGFLNSVVGTFPPKASTTSTTTTTKPVVVSAAESCSLLSITSLLLLSLPALFQMFS</sequence>
<dbReference type="PRINTS" id="PR00722">
    <property type="entry name" value="CHYMOTRYPSIN"/>
</dbReference>
<dbReference type="Gene3D" id="2.40.10.10">
    <property type="entry name" value="Trypsin-like serine proteases"/>
    <property type="match status" value="2"/>
</dbReference>
<evidence type="ECO:0000256" key="7">
    <source>
        <dbReference type="RuleBase" id="RU363034"/>
    </source>
</evidence>
<evidence type="ECO:0000256" key="2">
    <source>
        <dbReference type="ARBA" id="ARBA00022729"/>
    </source>
</evidence>
<keyword evidence="5" id="KW-1015">Disulfide bond</keyword>
<evidence type="ECO:0000256" key="6">
    <source>
        <dbReference type="ARBA" id="ARBA00023180"/>
    </source>
</evidence>
<dbReference type="InterPro" id="IPR033116">
    <property type="entry name" value="TRYPSIN_SER"/>
</dbReference>
<dbReference type="STRING" id="42514.ENSPNAP00000002621"/>
<dbReference type="FunFam" id="2.40.10.10:FF:000068">
    <property type="entry name" value="transmembrane protease serine 2"/>
    <property type="match status" value="1"/>
</dbReference>
<dbReference type="InterPro" id="IPR043504">
    <property type="entry name" value="Peptidase_S1_PA_chymotrypsin"/>
</dbReference>
<feature type="domain" description="Peptidase S1" evidence="8">
    <location>
        <begin position="303"/>
        <end position="530"/>
    </location>
</feature>
<dbReference type="AlphaFoldDB" id="A0A3B4BVL3"/>
<dbReference type="GO" id="GO:0006508">
    <property type="term" value="P:proteolysis"/>
    <property type="evidence" value="ECO:0007669"/>
    <property type="project" value="UniProtKB-KW"/>
</dbReference>
<dbReference type="GO" id="GO:0004252">
    <property type="term" value="F:serine-type endopeptidase activity"/>
    <property type="evidence" value="ECO:0007669"/>
    <property type="project" value="InterPro"/>
</dbReference>
<dbReference type="SMART" id="SM00020">
    <property type="entry name" value="Tryp_SPc"/>
    <property type="match status" value="2"/>
</dbReference>
<evidence type="ECO:0000256" key="5">
    <source>
        <dbReference type="ARBA" id="ARBA00023157"/>
    </source>
</evidence>
<protein>
    <recommendedName>
        <fullName evidence="8">Peptidase S1 domain-containing protein</fullName>
    </recommendedName>
</protein>
<dbReference type="Ensembl" id="ENSPNAT00000010126.2">
    <property type="protein sequence ID" value="ENSPNAP00000002621.2"/>
    <property type="gene ID" value="ENSPNAG00000008967.2"/>
</dbReference>
<dbReference type="InterPro" id="IPR018114">
    <property type="entry name" value="TRYPSIN_HIS"/>
</dbReference>
<dbReference type="InterPro" id="IPR001314">
    <property type="entry name" value="Peptidase_S1A"/>
</dbReference>
<evidence type="ECO:0000256" key="4">
    <source>
        <dbReference type="ARBA" id="ARBA00022825"/>
    </source>
</evidence>
<keyword evidence="2" id="KW-0732">Signal</keyword>
<evidence type="ECO:0000256" key="1">
    <source>
        <dbReference type="ARBA" id="ARBA00022670"/>
    </source>
</evidence>
<dbReference type="Pfam" id="PF00089">
    <property type="entry name" value="Trypsin"/>
    <property type="match status" value="2"/>
</dbReference>
<dbReference type="PROSITE" id="PS00134">
    <property type="entry name" value="TRYPSIN_HIS"/>
    <property type="match status" value="1"/>
</dbReference>
<dbReference type="PROSITE" id="PS00135">
    <property type="entry name" value="TRYPSIN_SER"/>
    <property type="match status" value="1"/>
</dbReference>
<dbReference type="PANTHER" id="PTHR24253">
    <property type="entry name" value="TRANSMEMBRANE PROTEASE SERINE"/>
    <property type="match status" value="1"/>
</dbReference>
<accession>A0A3B4BVL3</accession>
<dbReference type="FunFam" id="2.40.10.10:FF:000057">
    <property type="entry name" value="Zgc:100868"/>
    <property type="match status" value="1"/>
</dbReference>
<organism evidence="9 10">
    <name type="scientific">Pygocentrus nattereri</name>
    <name type="common">Red-bellied piranha</name>
    <dbReference type="NCBI Taxonomy" id="42514"/>
    <lineage>
        <taxon>Eukaryota</taxon>
        <taxon>Metazoa</taxon>
        <taxon>Chordata</taxon>
        <taxon>Craniata</taxon>
        <taxon>Vertebrata</taxon>
        <taxon>Euteleostomi</taxon>
        <taxon>Actinopterygii</taxon>
        <taxon>Neopterygii</taxon>
        <taxon>Teleostei</taxon>
        <taxon>Ostariophysi</taxon>
        <taxon>Characiformes</taxon>
        <taxon>Characoidei</taxon>
        <taxon>Pygocentrus</taxon>
    </lineage>
</organism>
<evidence type="ECO:0000259" key="8">
    <source>
        <dbReference type="PROSITE" id="PS50240"/>
    </source>
</evidence>
<dbReference type="Proteomes" id="UP001501920">
    <property type="component" value="Chromosome 14"/>
</dbReference>
<keyword evidence="4 7" id="KW-0720">Serine protease</keyword>
<evidence type="ECO:0000256" key="3">
    <source>
        <dbReference type="ARBA" id="ARBA00022801"/>
    </source>
</evidence>
<keyword evidence="1 7" id="KW-0645">Protease</keyword>
<dbReference type="PROSITE" id="PS50240">
    <property type="entry name" value="TRYPSIN_DOM"/>
    <property type="match status" value="2"/>
</dbReference>
<name>A0A3B4BVL3_PYGNA</name>
<dbReference type="InterPro" id="IPR009003">
    <property type="entry name" value="Peptidase_S1_PA"/>
</dbReference>
<dbReference type="PANTHER" id="PTHR24253:SF144">
    <property type="entry name" value="CHYMOTRYPSIN-LIKE PROTEASE CTRL-1-RELATED"/>
    <property type="match status" value="1"/>
</dbReference>
<dbReference type="CDD" id="cd00190">
    <property type="entry name" value="Tryp_SPc"/>
    <property type="match status" value="1"/>
</dbReference>
<keyword evidence="10" id="KW-1185">Reference proteome</keyword>
<keyword evidence="6" id="KW-0325">Glycoprotein</keyword>
<dbReference type="SUPFAM" id="SSF50494">
    <property type="entry name" value="Trypsin-like serine proteases"/>
    <property type="match status" value="2"/>
</dbReference>